<proteinExistence type="predicted"/>
<dbReference type="eggNOG" id="KOG1515">
    <property type="taxonomic scope" value="Eukaryota"/>
</dbReference>
<dbReference type="OMA" id="TRFEYCE"/>
<feature type="compositionally biased region" description="Pro residues" evidence="1">
    <location>
        <begin position="1"/>
        <end position="11"/>
    </location>
</feature>
<sequence length="188" mass="19905">MDRDCPSPPTPCVHANPKPLSEGVHGAVAAARAGGRTLHDLPGEPNLPAVLRSDAAALGDPAEELLRTAADFSRVFLIVDSSGGNLVHLVGTLVSKDGEDNWAPLRVASSIPLHPGFVRATRSKLELESRPDSVFYTLDMLNKFLAMALPEGATKDHSYTCLIGPNAPPLESVLLPPLLVAVTEHDLI</sequence>
<dbReference type="Pfam" id="PF07859">
    <property type="entry name" value="Abhydrolase_3"/>
    <property type="match status" value="1"/>
</dbReference>
<name>A0A0E0KCW5_ORYPU</name>
<accession>A0A0E0KCW5</accession>
<dbReference type="HOGENOM" id="CLU_1443218_0_0_1"/>
<dbReference type="Proteomes" id="UP000026962">
    <property type="component" value="Chromosome 3"/>
</dbReference>
<protein>
    <recommendedName>
        <fullName evidence="2">Alpha/beta hydrolase fold-3 domain-containing protein</fullName>
    </recommendedName>
</protein>
<evidence type="ECO:0000313" key="4">
    <source>
        <dbReference type="Proteomes" id="UP000026962"/>
    </source>
</evidence>
<feature type="domain" description="Alpha/beta hydrolase fold-3" evidence="2">
    <location>
        <begin position="48"/>
        <end position="187"/>
    </location>
</feature>
<dbReference type="PANTHER" id="PTHR23024">
    <property type="entry name" value="ARYLACETAMIDE DEACETYLASE"/>
    <property type="match status" value="1"/>
</dbReference>
<organism evidence="3">
    <name type="scientific">Oryza punctata</name>
    <name type="common">Red rice</name>
    <dbReference type="NCBI Taxonomy" id="4537"/>
    <lineage>
        <taxon>Eukaryota</taxon>
        <taxon>Viridiplantae</taxon>
        <taxon>Streptophyta</taxon>
        <taxon>Embryophyta</taxon>
        <taxon>Tracheophyta</taxon>
        <taxon>Spermatophyta</taxon>
        <taxon>Magnoliopsida</taxon>
        <taxon>Liliopsida</taxon>
        <taxon>Poales</taxon>
        <taxon>Poaceae</taxon>
        <taxon>BOP clade</taxon>
        <taxon>Oryzoideae</taxon>
        <taxon>Oryzeae</taxon>
        <taxon>Oryzinae</taxon>
        <taxon>Oryza</taxon>
    </lineage>
</organism>
<dbReference type="STRING" id="4537.A0A0E0KCW5"/>
<dbReference type="Gramene" id="OPUNC03G14460.1">
    <property type="protein sequence ID" value="OPUNC03G14460.1"/>
    <property type="gene ID" value="OPUNC03G14460"/>
</dbReference>
<dbReference type="PANTHER" id="PTHR23024:SF135">
    <property type="entry name" value="CELL DEATH ASSOCIATED PROTEIN"/>
    <property type="match status" value="1"/>
</dbReference>
<dbReference type="Gene3D" id="3.40.50.1820">
    <property type="entry name" value="alpha/beta hydrolase"/>
    <property type="match status" value="1"/>
</dbReference>
<feature type="region of interest" description="Disordered" evidence="1">
    <location>
        <begin position="1"/>
        <end position="20"/>
    </location>
</feature>
<evidence type="ECO:0000313" key="3">
    <source>
        <dbReference type="EnsemblPlants" id="OPUNC03G14460.1"/>
    </source>
</evidence>
<dbReference type="InterPro" id="IPR013094">
    <property type="entry name" value="AB_hydrolase_3"/>
</dbReference>
<dbReference type="AlphaFoldDB" id="A0A0E0KCW5"/>
<evidence type="ECO:0000256" key="1">
    <source>
        <dbReference type="SAM" id="MobiDB-lite"/>
    </source>
</evidence>
<evidence type="ECO:0000259" key="2">
    <source>
        <dbReference type="Pfam" id="PF07859"/>
    </source>
</evidence>
<dbReference type="GO" id="GO:0016787">
    <property type="term" value="F:hydrolase activity"/>
    <property type="evidence" value="ECO:0007669"/>
    <property type="project" value="InterPro"/>
</dbReference>
<reference evidence="3" key="1">
    <citation type="submission" date="2015-04" db="UniProtKB">
        <authorList>
            <consortium name="EnsemblPlants"/>
        </authorList>
    </citation>
    <scope>IDENTIFICATION</scope>
</reference>
<keyword evidence="4" id="KW-1185">Reference proteome</keyword>
<reference evidence="3" key="2">
    <citation type="submission" date="2018-05" db="EMBL/GenBank/DDBJ databases">
        <title>OpunRS2 (Oryza punctata Reference Sequence Version 2).</title>
        <authorList>
            <person name="Zhang J."/>
            <person name="Kudrna D."/>
            <person name="Lee S."/>
            <person name="Talag J."/>
            <person name="Welchert J."/>
            <person name="Wing R.A."/>
        </authorList>
    </citation>
    <scope>NUCLEOTIDE SEQUENCE [LARGE SCALE GENOMIC DNA]</scope>
</reference>
<dbReference type="InterPro" id="IPR029058">
    <property type="entry name" value="AB_hydrolase_fold"/>
</dbReference>
<dbReference type="SUPFAM" id="SSF53474">
    <property type="entry name" value="alpha/beta-Hydrolases"/>
    <property type="match status" value="1"/>
</dbReference>
<dbReference type="InterPro" id="IPR050466">
    <property type="entry name" value="Carboxylest/Gibb_receptor"/>
</dbReference>
<dbReference type="EnsemblPlants" id="OPUNC03G14460.1">
    <property type="protein sequence ID" value="OPUNC03G14460.1"/>
    <property type="gene ID" value="OPUNC03G14460"/>
</dbReference>